<dbReference type="CDD" id="cd09621">
    <property type="entry name" value="CBM9_like_5"/>
    <property type="match status" value="1"/>
</dbReference>
<dbReference type="SUPFAM" id="SSF49344">
    <property type="entry name" value="CBD9-like"/>
    <property type="match status" value="1"/>
</dbReference>
<dbReference type="Gene3D" id="2.60.40.1190">
    <property type="match status" value="1"/>
</dbReference>
<proteinExistence type="predicted"/>
<feature type="domain" description="Carbohydrate-binding" evidence="5">
    <location>
        <begin position="682"/>
        <end position="825"/>
    </location>
</feature>
<dbReference type="Gene3D" id="3.20.20.80">
    <property type="entry name" value="Glycosidases"/>
    <property type="match status" value="1"/>
</dbReference>
<feature type="chain" id="PRO_5007524485" evidence="3">
    <location>
        <begin position="25"/>
        <end position="845"/>
    </location>
</feature>
<evidence type="ECO:0000256" key="2">
    <source>
        <dbReference type="ARBA" id="ARBA00023295"/>
    </source>
</evidence>
<dbReference type="InterPro" id="IPR051923">
    <property type="entry name" value="Glycosyl_Hydrolase_39"/>
</dbReference>
<keyword evidence="3" id="KW-0732">Signal</keyword>
<dbReference type="EMBL" id="BDCO01000002">
    <property type="protein sequence ID" value="GAT32401.1"/>
    <property type="molecule type" value="Genomic_DNA"/>
</dbReference>
<comment type="caution">
    <text evidence="6">The sequence shown here is derived from an EMBL/GenBank/DDBJ whole genome shotgun (WGS) entry which is preliminary data.</text>
</comment>
<dbReference type="GO" id="GO:0004565">
    <property type="term" value="F:beta-galactosidase activity"/>
    <property type="evidence" value="ECO:0007669"/>
    <property type="project" value="InterPro"/>
</dbReference>
<evidence type="ECO:0000259" key="5">
    <source>
        <dbReference type="Pfam" id="PF06452"/>
    </source>
</evidence>
<dbReference type="PANTHER" id="PTHR12631:SF10">
    <property type="entry name" value="BETA-XYLOSIDASE-LIKE PROTEIN-RELATED"/>
    <property type="match status" value="1"/>
</dbReference>
<dbReference type="SUPFAM" id="SSF51445">
    <property type="entry name" value="(Trans)glycosidases"/>
    <property type="match status" value="1"/>
</dbReference>
<dbReference type="InParanoid" id="A0A146G451"/>
<keyword evidence="1" id="KW-0378">Hydrolase</keyword>
<organism evidence="6 7">
    <name type="scientific">Terrimicrobium sacchariphilum</name>
    <dbReference type="NCBI Taxonomy" id="690879"/>
    <lineage>
        <taxon>Bacteria</taxon>
        <taxon>Pseudomonadati</taxon>
        <taxon>Verrucomicrobiota</taxon>
        <taxon>Terrimicrobiia</taxon>
        <taxon>Terrimicrobiales</taxon>
        <taxon>Terrimicrobiaceae</taxon>
        <taxon>Terrimicrobium</taxon>
    </lineage>
</organism>
<dbReference type="STRING" id="690879.TSACC_2799"/>
<evidence type="ECO:0000256" key="3">
    <source>
        <dbReference type="SAM" id="SignalP"/>
    </source>
</evidence>
<reference evidence="7" key="1">
    <citation type="journal article" date="2017" name="Genome Announc.">
        <title>Draft Genome Sequence of Terrimicrobium sacchariphilum NM-5T, a Facultative Anaerobic Soil Bacterium of the Class Spartobacteria.</title>
        <authorList>
            <person name="Qiu Y.L."/>
            <person name="Tourlousse D.M."/>
            <person name="Matsuura N."/>
            <person name="Ohashi A."/>
            <person name="Sekiguchi Y."/>
        </authorList>
    </citation>
    <scope>NUCLEOTIDE SEQUENCE [LARGE SCALE GENOMIC DNA]</scope>
    <source>
        <strain evidence="7">NM-5</strain>
    </source>
</reference>
<evidence type="ECO:0000313" key="7">
    <source>
        <dbReference type="Proteomes" id="UP000076023"/>
    </source>
</evidence>
<dbReference type="Pfam" id="PF02449">
    <property type="entry name" value="Glyco_hydro_42"/>
    <property type="match status" value="1"/>
</dbReference>
<gene>
    <name evidence="6" type="ORF">TSACC_2799</name>
</gene>
<dbReference type="RefSeq" id="WP_075078238.1">
    <property type="nucleotide sequence ID" value="NZ_BDCO01000002.1"/>
</dbReference>
<sequence length="845" mass="91997">MNARKSGGLLAAGLMWLTVPGALAAGMELQMYPETTSGTAFPNEQIVFRAEVKNPSAVEKTGKLTVTRISQGEPDRVEEREIRLAPGTVSTCEIPLQADRPRYEVLRAEVKVDGAVAASAESGFLVVDRPANYDRDDSTSFFGSMFVKDDEAARRLGIKSIRGGADWARIEPQPGQYEWTRLDAQIDEAREHKLSIVLVLRPETRPKHAAWKNLEELSRPEHIQEFEHYVEVVLQRYKDRIAAVEVINEPDLDCAHGLSEGGASTTVYARLLKAAYGKIREIAPDLPILGLGVSGVDFPNLAFSRQVLKDQPGFLDIISGHPYSYARYVGGSFRPQSPLDLDTKARIQAMADLMKDHGLTPRLWITEFGWALDRREPAGSPAAFLHAAYSAQAITLARAVPALERLYWFAMMFPGLENGTSYGMYRGDAAKDKTFFPLPAAAAFATCARWLDHARSVGEFSVAEILHVERFAREDAAVFVLWMRDAENAGGSARMMFPKDGPAAKAVTAMGVPVTLSADASVAVTSMPIFLEVPLDQGDAMESALKASQVQAAKPVVIQTVLLTGATTARVNIVNNRGRDISVKIFETGDADHAQSRRLKPGLNSVSFAVPPRKEKAGFLPVTVLDEMTGETLEGRSSYHLEKVAPLRGVTLATMENALAAAPKIVLDQRDQVLPADPGVDWKGASDLSATVQTGWSPEGWAVLVKVRDDIHAGPSGSESPWASDSLQIVFDADQRGENGLGEGCREFTLALSPGGTVVVESYPSGKVLDDLPAKVTRDGGQTTYKLLVPWSKLGRNTPPEGEIMRMNLIVNDNDGKKRKCWIGITPGIGESKTPGIYRQWLIGR</sequence>
<evidence type="ECO:0000256" key="1">
    <source>
        <dbReference type="ARBA" id="ARBA00022801"/>
    </source>
</evidence>
<dbReference type="GO" id="GO:0009341">
    <property type="term" value="C:beta-galactosidase complex"/>
    <property type="evidence" value="ECO:0007669"/>
    <property type="project" value="InterPro"/>
</dbReference>
<name>A0A146G451_TERSA</name>
<feature type="domain" description="Glycoside hydrolase family 42 N-terminal" evidence="4">
    <location>
        <begin position="148"/>
        <end position="208"/>
    </location>
</feature>
<accession>A0A146G451</accession>
<dbReference type="InterPro" id="IPR010502">
    <property type="entry name" value="Carb-bd_dom_fam9"/>
</dbReference>
<dbReference type="InterPro" id="IPR013529">
    <property type="entry name" value="Glyco_hydro_42_N"/>
</dbReference>
<dbReference type="PANTHER" id="PTHR12631">
    <property type="entry name" value="ALPHA-L-IDURONIDASE"/>
    <property type="match status" value="1"/>
</dbReference>
<evidence type="ECO:0000259" key="4">
    <source>
        <dbReference type="Pfam" id="PF02449"/>
    </source>
</evidence>
<feature type="signal peptide" evidence="3">
    <location>
        <begin position="1"/>
        <end position="24"/>
    </location>
</feature>
<keyword evidence="2" id="KW-0326">Glycosidase</keyword>
<dbReference type="GO" id="GO:0016052">
    <property type="term" value="P:carbohydrate catabolic process"/>
    <property type="evidence" value="ECO:0007669"/>
    <property type="project" value="InterPro"/>
</dbReference>
<keyword evidence="7" id="KW-1185">Reference proteome</keyword>
<dbReference type="AlphaFoldDB" id="A0A146G451"/>
<protein>
    <submittedName>
        <fullName evidence="6">Beta-galactosidase</fullName>
    </submittedName>
</protein>
<dbReference type="GO" id="GO:0030246">
    <property type="term" value="F:carbohydrate binding"/>
    <property type="evidence" value="ECO:0007669"/>
    <property type="project" value="InterPro"/>
</dbReference>
<dbReference type="Pfam" id="PF06452">
    <property type="entry name" value="CBM9_1"/>
    <property type="match status" value="1"/>
</dbReference>
<dbReference type="Proteomes" id="UP000076023">
    <property type="component" value="Unassembled WGS sequence"/>
</dbReference>
<dbReference type="InterPro" id="IPR017853">
    <property type="entry name" value="GH"/>
</dbReference>
<evidence type="ECO:0000313" key="6">
    <source>
        <dbReference type="EMBL" id="GAT32401.1"/>
    </source>
</evidence>